<dbReference type="AlphaFoldDB" id="A0A1R2CIP0"/>
<dbReference type="EMBL" id="MPUH01000139">
    <property type="protein sequence ID" value="OMJ88861.1"/>
    <property type="molecule type" value="Genomic_DNA"/>
</dbReference>
<organism evidence="2 3">
    <name type="scientific">Stentor coeruleus</name>
    <dbReference type="NCBI Taxonomy" id="5963"/>
    <lineage>
        <taxon>Eukaryota</taxon>
        <taxon>Sar</taxon>
        <taxon>Alveolata</taxon>
        <taxon>Ciliophora</taxon>
        <taxon>Postciliodesmatophora</taxon>
        <taxon>Heterotrichea</taxon>
        <taxon>Heterotrichida</taxon>
        <taxon>Stentoridae</taxon>
        <taxon>Stentor</taxon>
    </lineage>
</organism>
<keyword evidence="3" id="KW-1185">Reference proteome</keyword>
<accession>A0A1R2CIP0</accession>
<reference evidence="2 3" key="1">
    <citation type="submission" date="2016-11" db="EMBL/GenBank/DDBJ databases">
        <title>The macronuclear genome of Stentor coeruleus: a giant cell with tiny introns.</title>
        <authorList>
            <person name="Slabodnick M."/>
            <person name="Ruby J.G."/>
            <person name="Reiff S.B."/>
            <person name="Swart E.C."/>
            <person name="Gosai S."/>
            <person name="Prabakaran S."/>
            <person name="Witkowska E."/>
            <person name="Larue G.E."/>
            <person name="Fisher S."/>
            <person name="Freeman R.M."/>
            <person name="Gunawardena J."/>
            <person name="Chu W."/>
            <person name="Stover N.A."/>
            <person name="Gregory B.D."/>
            <person name="Nowacki M."/>
            <person name="Derisi J."/>
            <person name="Roy S.W."/>
            <person name="Marshall W.F."/>
            <person name="Sood P."/>
        </authorList>
    </citation>
    <scope>NUCLEOTIDE SEQUENCE [LARGE SCALE GENOMIC DNA]</scope>
    <source>
        <strain evidence="2">WM001</strain>
    </source>
</reference>
<feature type="compositionally biased region" description="Basic and acidic residues" evidence="1">
    <location>
        <begin position="200"/>
        <end position="213"/>
    </location>
</feature>
<dbReference type="Proteomes" id="UP000187209">
    <property type="component" value="Unassembled WGS sequence"/>
</dbReference>
<gene>
    <name evidence="2" type="ORF">SteCoe_9060</name>
</gene>
<evidence type="ECO:0000313" key="2">
    <source>
        <dbReference type="EMBL" id="OMJ88861.1"/>
    </source>
</evidence>
<evidence type="ECO:0000256" key="1">
    <source>
        <dbReference type="SAM" id="MobiDB-lite"/>
    </source>
</evidence>
<protein>
    <submittedName>
        <fullName evidence="2">Uncharacterized protein</fullName>
    </submittedName>
</protein>
<proteinExistence type="predicted"/>
<sequence>MSDENTVEVYISSLEVFKNSDCVVILAHDEETKTLHLSESATYKLSRGSGMGYRILDADSQDVDSGFFEFWDLSAHFPTDQLRTIQPFHFVARLVGQNSEMVIELKVNLNEKTRARRIKKRTKLIKQLLKSINESSEDSESNSKTSLLKEVSSSKNLDGPDKLSVISNPMNIEASEKVSVSRSGSSKDEKNHYGNTLMNKEVEYMEKETEAHGGKGASSSMTNPKGKKNSKFLCFRCC</sequence>
<evidence type="ECO:0000313" key="3">
    <source>
        <dbReference type="Proteomes" id="UP000187209"/>
    </source>
</evidence>
<name>A0A1R2CIP0_9CILI</name>
<comment type="caution">
    <text evidence="2">The sequence shown here is derived from an EMBL/GenBank/DDBJ whole genome shotgun (WGS) entry which is preliminary data.</text>
</comment>
<feature type="region of interest" description="Disordered" evidence="1">
    <location>
        <begin position="132"/>
        <end position="229"/>
    </location>
</feature>